<accession>A0A8C3YGQ5</accession>
<dbReference type="Pfam" id="PF16093">
    <property type="entry name" value="PAC4"/>
    <property type="match status" value="1"/>
</dbReference>
<reference evidence="2" key="2">
    <citation type="submission" date="2025-09" db="UniProtKB">
        <authorList>
            <consortium name="Ensembl"/>
        </authorList>
    </citation>
    <scope>IDENTIFICATION</scope>
</reference>
<organism evidence="2 3">
    <name type="scientific">Catagonus wagneri</name>
    <name type="common">Chacoan peccary</name>
    <dbReference type="NCBI Taxonomy" id="51154"/>
    <lineage>
        <taxon>Eukaryota</taxon>
        <taxon>Metazoa</taxon>
        <taxon>Chordata</taxon>
        <taxon>Craniata</taxon>
        <taxon>Vertebrata</taxon>
        <taxon>Euteleostomi</taxon>
        <taxon>Mammalia</taxon>
        <taxon>Eutheria</taxon>
        <taxon>Laurasiatheria</taxon>
        <taxon>Artiodactyla</taxon>
        <taxon>Suina</taxon>
        <taxon>Tayassuidae</taxon>
        <taxon>Catagonus</taxon>
    </lineage>
</organism>
<keyword evidence="3" id="KW-1185">Reference proteome</keyword>
<name>A0A8C3YGQ5_9CETA</name>
<dbReference type="GO" id="GO:0043248">
    <property type="term" value="P:proteasome assembly"/>
    <property type="evidence" value="ECO:0007669"/>
    <property type="project" value="InterPro"/>
</dbReference>
<proteinExistence type="predicted"/>
<dbReference type="Proteomes" id="UP000694540">
    <property type="component" value="Unplaced"/>
</dbReference>
<evidence type="ECO:0000313" key="3">
    <source>
        <dbReference type="Proteomes" id="UP000694540"/>
    </source>
</evidence>
<dbReference type="PANTHER" id="PTHR33559">
    <property type="entry name" value="PROTEASOME ASSEMBLY CHAPERONE 4"/>
    <property type="match status" value="1"/>
</dbReference>
<protein>
    <recommendedName>
        <fullName evidence="4">Proteasome assembly chaperone 4</fullName>
    </recommendedName>
</protein>
<dbReference type="InterPro" id="IPR032157">
    <property type="entry name" value="PAC4"/>
</dbReference>
<evidence type="ECO:0000313" key="2">
    <source>
        <dbReference type="Ensembl" id="ENSCWAP00000013549.1"/>
    </source>
</evidence>
<feature type="region of interest" description="Disordered" evidence="1">
    <location>
        <begin position="17"/>
        <end position="41"/>
    </location>
</feature>
<evidence type="ECO:0008006" key="4">
    <source>
        <dbReference type="Google" id="ProtNLM"/>
    </source>
</evidence>
<reference evidence="2" key="1">
    <citation type="submission" date="2025-08" db="UniProtKB">
        <authorList>
            <consortium name="Ensembl"/>
        </authorList>
    </citation>
    <scope>IDENTIFICATION</scope>
</reference>
<sequence length="145" mass="15276">MTASRCSVSAAPRLWVSGAEGSPGTEGQLPGTCPSGGLGGPPAQLLTRLPGLPPPQFPRGESWSCQATCRGTSTTLFSLQDPIPVSTALLGDTSDTTSTGLAQRLARKTSKQVFVSYNLQSTDSSFALLVENRIKEEMEAFPEKF</sequence>
<dbReference type="Ensembl" id="ENSCWAT00000014715.1">
    <property type="protein sequence ID" value="ENSCWAP00000013549.1"/>
    <property type="gene ID" value="ENSCWAG00000010542.1"/>
</dbReference>
<evidence type="ECO:0000256" key="1">
    <source>
        <dbReference type="SAM" id="MobiDB-lite"/>
    </source>
</evidence>
<dbReference type="AlphaFoldDB" id="A0A8C3YGQ5"/>
<dbReference type="PANTHER" id="PTHR33559:SF1">
    <property type="entry name" value="PROTEASOME ASSEMBLY CHAPERONE 4"/>
    <property type="match status" value="1"/>
</dbReference>
<dbReference type="GeneTree" id="ENSGT00390000011804"/>